<feature type="region of interest" description="Disordered" evidence="1">
    <location>
        <begin position="1"/>
        <end position="43"/>
    </location>
</feature>
<sequence length="167" mass="17716">MTRTACPTMSGLLGNGLREHSHPQTDSRTAEPHPVRGQGSDFSSGSYVQAAAIWTPISHASRHHMGGLLSPRLPPYTAANVPPGDATSPRRYHPYGGYSCCHRCGVTVLTGLALRGFFVYGLREGSTRCGYTCTTSGRNSLDLNGGDGFNLVSYASLSRLHGTYAGA</sequence>
<gene>
    <name evidence="2" type="ORF">P170DRAFT_193966</name>
</gene>
<dbReference type="VEuPathDB" id="FungiDB:P170DRAFT_193966"/>
<evidence type="ECO:0000313" key="2">
    <source>
        <dbReference type="EMBL" id="PLB47525.1"/>
    </source>
</evidence>
<dbReference type="GeneID" id="36550418"/>
<evidence type="ECO:0000256" key="1">
    <source>
        <dbReference type="SAM" id="MobiDB-lite"/>
    </source>
</evidence>
<comment type="caution">
    <text evidence="2">The sequence shown here is derived from an EMBL/GenBank/DDBJ whole genome shotgun (WGS) entry which is preliminary data.</text>
</comment>
<dbReference type="Proteomes" id="UP000234275">
    <property type="component" value="Unassembled WGS sequence"/>
</dbReference>
<dbReference type="AlphaFoldDB" id="A0A2I2G3S2"/>
<protein>
    <submittedName>
        <fullName evidence="2">Uncharacterized protein</fullName>
    </submittedName>
</protein>
<accession>A0A2I2G3S2</accession>
<keyword evidence="3" id="KW-1185">Reference proteome</keyword>
<dbReference type="RefSeq" id="XP_024702827.1">
    <property type="nucleotide sequence ID" value="XM_024842720.1"/>
</dbReference>
<proteinExistence type="predicted"/>
<dbReference type="EMBL" id="MSFO01000005">
    <property type="protein sequence ID" value="PLB47525.1"/>
    <property type="molecule type" value="Genomic_DNA"/>
</dbReference>
<name>A0A2I2G3S2_9EURO</name>
<reference evidence="2 3" key="1">
    <citation type="submission" date="2016-12" db="EMBL/GenBank/DDBJ databases">
        <title>The genomes of Aspergillus section Nigri reveals drivers in fungal speciation.</title>
        <authorList>
            <consortium name="DOE Joint Genome Institute"/>
            <person name="Vesth T.C."/>
            <person name="Nybo J."/>
            <person name="Theobald S."/>
            <person name="Brandl J."/>
            <person name="Frisvad J.C."/>
            <person name="Nielsen K.F."/>
            <person name="Lyhne E.K."/>
            <person name="Kogle M.E."/>
            <person name="Kuo A."/>
            <person name="Riley R."/>
            <person name="Clum A."/>
            <person name="Nolan M."/>
            <person name="Lipzen A."/>
            <person name="Salamov A."/>
            <person name="Henrissat B."/>
            <person name="Wiebenga A."/>
            <person name="De Vries R.P."/>
            <person name="Grigoriev I.V."/>
            <person name="Mortensen U.H."/>
            <person name="Andersen M.R."/>
            <person name="Baker S.E."/>
        </authorList>
    </citation>
    <scope>NUCLEOTIDE SEQUENCE [LARGE SCALE GENOMIC DNA]</scope>
    <source>
        <strain evidence="2 3">IBT 23096</strain>
    </source>
</reference>
<feature type="compositionally biased region" description="Basic and acidic residues" evidence="1">
    <location>
        <begin position="17"/>
        <end position="34"/>
    </location>
</feature>
<evidence type="ECO:0000313" key="3">
    <source>
        <dbReference type="Proteomes" id="UP000234275"/>
    </source>
</evidence>
<organism evidence="2 3">
    <name type="scientific">Aspergillus steynii IBT 23096</name>
    <dbReference type="NCBI Taxonomy" id="1392250"/>
    <lineage>
        <taxon>Eukaryota</taxon>
        <taxon>Fungi</taxon>
        <taxon>Dikarya</taxon>
        <taxon>Ascomycota</taxon>
        <taxon>Pezizomycotina</taxon>
        <taxon>Eurotiomycetes</taxon>
        <taxon>Eurotiomycetidae</taxon>
        <taxon>Eurotiales</taxon>
        <taxon>Aspergillaceae</taxon>
        <taxon>Aspergillus</taxon>
        <taxon>Aspergillus subgen. Circumdati</taxon>
    </lineage>
</organism>